<evidence type="ECO:0000313" key="9">
    <source>
        <dbReference type="EMBL" id="SVA52579.1"/>
    </source>
</evidence>
<dbReference type="InterPro" id="IPR039426">
    <property type="entry name" value="TonB-dep_rcpt-like"/>
</dbReference>
<dbReference type="Pfam" id="PF07715">
    <property type="entry name" value="Plug"/>
    <property type="match status" value="1"/>
</dbReference>
<dbReference type="InterPro" id="IPR012910">
    <property type="entry name" value="Plug_dom"/>
</dbReference>
<keyword evidence="5" id="KW-0472">Membrane</keyword>
<gene>
    <name evidence="9" type="ORF">METZ01_LOCUS105433</name>
</gene>
<dbReference type="GO" id="GO:0015344">
    <property type="term" value="F:siderophore uptake transmembrane transporter activity"/>
    <property type="evidence" value="ECO:0007669"/>
    <property type="project" value="TreeGrafter"/>
</dbReference>
<evidence type="ECO:0000256" key="1">
    <source>
        <dbReference type="ARBA" id="ARBA00004571"/>
    </source>
</evidence>
<evidence type="ECO:0008006" key="10">
    <source>
        <dbReference type="Google" id="ProtNLM"/>
    </source>
</evidence>
<sequence>MLRKILIFLFFILNAQQYIFADSNEIWISPESSEYSRLSTGLAGSFVTIIDDEQINKSKNKNIAEIISTYSGIEIRNLYNGVEGVNTTIDVRGFGEAAKSNSLILINGRILNDLDMAAVNFSSINLNSIKRIEIIRGSSASTIYGPGAVGGAINIITKSAKDLEDKFDLSIGSYNKLEGHFHIQEVLNENHLFTVSGKMISSDTFRDQGDMDQESFLGAYNFYNSKLNAYVDFSINEQDQLLPGTRIIGGYYNYHLCNLLSSSSTARNVGGSYLTNVNSCNSDQRDDYSNTDNIHLRVGSNLSIDESIKIYFDTSYKEKKQKAFYAANANTVSTPNDGDRYVNTVIDGNVLNLRLEKVFNRENFSNLYTTGFDHDHTFYTSYRHRKEGESLGQSFNADQKSQGIYFQNSLNIFDSSLVFSTGFRYQETEFQGRSLAYTNVSGFSSAISYPIYNNTDSNTAYNVGLEKKINPETSFFVKYSQGFRIPNIDERILSTNSGSFALREQTSKDIELGIRLEKDKSSLVASIYSMDTKDEIQYDQSINTNLDPIERKGLNVDFEFKINSNNILRSSLSYVDAEFTAGTLTPGTGGESICNDDNTTYCSNSSTWQNVMGGGSSYSLSGKSVPLVSPLNYNILIESKITDSTFLDIELKYTDEKYASNDQENIEPKIPDYYIVNTKLRSSFLGIDLTFGINNFFDKSYYDFAVASTFHDDNHYGTQAVYPLAERNIFLDLGYTF</sequence>
<dbReference type="Gene3D" id="2.40.170.20">
    <property type="entry name" value="TonB-dependent receptor, beta-barrel domain"/>
    <property type="match status" value="1"/>
</dbReference>
<dbReference type="SUPFAM" id="SSF56935">
    <property type="entry name" value="Porins"/>
    <property type="match status" value="1"/>
</dbReference>
<keyword evidence="2" id="KW-0813">Transport</keyword>
<evidence type="ECO:0000259" key="8">
    <source>
        <dbReference type="Pfam" id="PF07715"/>
    </source>
</evidence>
<dbReference type="InterPro" id="IPR036942">
    <property type="entry name" value="Beta-barrel_TonB_sf"/>
</dbReference>
<evidence type="ECO:0000259" key="7">
    <source>
        <dbReference type="Pfam" id="PF00593"/>
    </source>
</evidence>
<keyword evidence="4" id="KW-0798">TonB box</keyword>
<feature type="domain" description="TonB-dependent receptor-like beta-barrel" evidence="7">
    <location>
        <begin position="264"/>
        <end position="695"/>
    </location>
</feature>
<dbReference type="PANTHER" id="PTHR30069:SF27">
    <property type="entry name" value="BLL4766 PROTEIN"/>
    <property type="match status" value="1"/>
</dbReference>
<dbReference type="PANTHER" id="PTHR30069">
    <property type="entry name" value="TONB-DEPENDENT OUTER MEMBRANE RECEPTOR"/>
    <property type="match status" value="1"/>
</dbReference>
<feature type="domain" description="TonB-dependent receptor plug" evidence="8">
    <location>
        <begin position="47"/>
        <end position="152"/>
    </location>
</feature>
<evidence type="ECO:0000256" key="4">
    <source>
        <dbReference type="ARBA" id="ARBA00023077"/>
    </source>
</evidence>
<evidence type="ECO:0000256" key="5">
    <source>
        <dbReference type="ARBA" id="ARBA00023136"/>
    </source>
</evidence>
<dbReference type="Pfam" id="PF00593">
    <property type="entry name" value="TonB_dep_Rec_b-barrel"/>
    <property type="match status" value="1"/>
</dbReference>
<evidence type="ECO:0000256" key="6">
    <source>
        <dbReference type="ARBA" id="ARBA00023237"/>
    </source>
</evidence>
<keyword evidence="3" id="KW-0812">Transmembrane</keyword>
<dbReference type="Gene3D" id="2.170.130.10">
    <property type="entry name" value="TonB-dependent receptor, plug domain"/>
    <property type="match status" value="1"/>
</dbReference>
<dbReference type="GO" id="GO:0009279">
    <property type="term" value="C:cell outer membrane"/>
    <property type="evidence" value="ECO:0007669"/>
    <property type="project" value="UniProtKB-SubCell"/>
</dbReference>
<dbReference type="EMBL" id="UINC01011985">
    <property type="protein sequence ID" value="SVA52579.1"/>
    <property type="molecule type" value="Genomic_DNA"/>
</dbReference>
<dbReference type="GO" id="GO:0044718">
    <property type="term" value="P:siderophore transmembrane transport"/>
    <property type="evidence" value="ECO:0007669"/>
    <property type="project" value="TreeGrafter"/>
</dbReference>
<proteinExistence type="predicted"/>
<evidence type="ECO:0000256" key="3">
    <source>
        <dbReference type="ARBA" id="ARBA00022692"/>
    </source>
</evidence>
<name>A0A381WJE2_9ZZZZ</name>
<keyword evidence="6" id="KW-0998">Cell outer membrane</keyword>
<evidence type="ECO:0000256" key="2">
    <source>
        <dbReference type="ARBA" id="ARBA00022448"/>
    </source>
</evidence>
<dbReference type="AlphaFoldDB" id="A0A381WJE2"/>
<dbReference type="InterPro" id="IPR000531">
    <property type="entry name" value="Beta-barrel_TonB"/>
</dbReference>
<organism evidence="9">
    <name type="scientific">marine metagenome</name>
    <dbReference type="NCBI Taxonomy" id="408172"/>
    <lineage>
        <taxon>unclassified sequences</taxon>
        <taxon>metagenomes</taxon>
        <taxon>ecological metagenomes</taxon>
    </lineage>
</organism>
<dbReference type="InterPro" id="IPR037066">
    <property type="entry name" value="Plug_dom_sf"/>
</dbReference>
<accession>A0A381WJE2</accession>
<dbReference type="PROSITE" id="PS52016">
    <property type="entry name" value="TONB_DEPENDENT_REC_3"/>
    <property type="match status" value="1"/>
</dbReference>
<protein>
    <recommendedName>
        <fullName evidence="10">TonB-dependent receptor plug domain-containing protein</fullName>
    </recommendedName>
</protein>
<comment type="subcellular location">
    <subcellularLocation>
        <location evidence="1">Cell outer membrane</location>
        <topology evidence="1">Multi-pass membrane protein</topology>
    </subcellularLocation>
</comment>
<reference evidence="9" key="1">
    <citation type="submission" date="2018-05" db="EMBL/GenBank/DDBJ databases">
        <authorList>
            <person name="Lanie J.A."/>
            <person name="Ng W.-L."/>
            <person name="Kazmierczak K.M."/>
            <person name="Andrzejewski T.M."/>
            <person name="Davidsen T.M."/>
            <person name="Wayne K.J."/>
            <person name="Tettelin H."/>
            <person name="Glass J.I."/>
            <person name="Rusch D."/>
            <person name="Podicherti R."/>
            <person name="Tsui H.-C.T."/>
            <person name="Winkler M.E."/>
        </authorList>
    </citation>
    <scope>NUCLEOTIDE SEQUENCE</scope>
</reference>